<dbReference type="Proteomes" id="UP000179934">
    <property type="component" value="Unassembled WGS sequence"/>
</dbReference>
<dbReference type="OrthoDB" id="240589at2"/>
<accession>A0A1S2CPK2</accession>
<dbReference type="InterPro" id="IPR046342">
    <property type="entry name" value="CBS_dom_sf"/>
</dbReference>
<dbReference type="SUPFAM" id="SSF54631">
    <property type="entry name" value="CBS-domain pair"/>
    <property type="match status" value="1"/>
</dbReference>
<dbReference type="PIRSF" id="PIRSF036990">
    <property type="entry name" value="UCP036990_CBS_BON"/>
    <property type="match status" value="1"/>
</dbReference>
<dbReference type="STRING" id="646.BJD16_19080"/>
<dbReference type="EMBL" id="MKFU01000031">
    <property type="protein sequence ID" value="OHY90466.1"/>
    <property type="molecule type" value="Genomic_DNA"/>
</dbReference>
<dbReference type="Pfam" id="PF00571">
    <property type="entry name" value="CBS"/>
    <property type="match status" value="2"/>
</dbReference>
<evidence type="ECO:0000256" key="2">
    <source>
        <dbReference type="PROSITE-ProRule" id="PRU00703"/>
    </source>
</evidence>
<evidence type="ECO:0000259" key="3">
    <source>
        <dbReference type="PROSITE" id="PS50914"/>
    </source>
</evidence>
<keyword evidence="1 2" id="KW-0129">CBS domain</keyword>
<dbReference type="InterPro" id="IPR051257">
    <property type="entry name" value="Diverse_CBS-Domain"/>
</dbReference>
<comment type="caution">
    <text evidence="5">The sequence shown here is derived from an EMBL/GenBank/DDBJ whole genome shotgun (WGS) entry which is preliminary data.</text>
</comment>
<dbReference type="InterPro" id="IPR017080">
    <property type="entry name" value="UCP036990_CBS_BON"/>
</dbReference>
<gene>
    <name evidence="5" type="ORF">BJD16_19080</name>
</gene>
<dbReference type="GeneID" id="58922679"/>
<evidence type="ECO:0000256" key="1">
    <source>
        <dbReference type="ARBA" id="ARBA00023122"/>
    </source>
</evidence>
<reference evidence="5 6" key="1">
    <citation type="submission" date="2016-09" db="EMBL/GenBank/DDBJ databases">
        <title>Draft Genome Sequence of Aeromonas sobria Strain 08005, Isolated from Sick Rana catesbeiana.</title>
        <authorList>
            <person name="Yang Q."/>
        </authorList>
    </citation>
    <scope>NUCLEOTIDE SEQUENCE [LARGE SCALE GENOMIC DNA]</scope>
    <source>
        <strain evidence="5 6">08005</strain>
    </source>
</reference>
<protein>
    <recommendedName>
        <fullName evidence="7">Histidine kinase</fullName>
    </recommendedName>
</protein>
<evidence type="ECO:0008006" key="7">
    <source>
        <dbReference type="Google" id="ProtNLM"/>
    </source>
</evidence>
<name>A0A1S2CPK2_AERSO</name>
<feature type="domain" description="CBS" evidence="4">
    <location>
        <begin position="94"/>
        <end position="151"/>
    </location>
</feature>
<dbReference type="AlphaFoldDB" id="A0A1S2CPK2"/>
<feature type="domain" description="CBS" evidence="4">
    <location>
        <begin position="7"/>
        <end position="63"/>
    </location>
</feature>
<evidence type="ECO:0000313" key="5">
    <source>
        <dbReference type="EMBL" id="OHY90466.1"/>
    </source>
</evidence>
<dbReference type="PANTHER" id="PTHR43080:SF26">
    <property type="entry name" value="REGULATORY PROTEIN"/>
    <property type="match status" value="1"/>
</dbReference>
<dbReference type="InterPro" id="IPR007055">
    <property type="entry name" value="BON_dom"/>
</dbReference>
<dbReference type="Gene3D" id="3.10.580.10">
    <property type="entry name" value="CBS-domain"/>
    <property type="match status" value="1"/>
</dbReference>
<dbReference type="InterPro" id="IPR000644">
    <property type="entry name" value="CBS_dom"/>
</dbReference>
<dbReference type="PROSITE" id="PS50914">
    <property type="entry name" value="BON"/>
    <property type="match status" value="1"/>
</dbReference>
<feature type="domain" description="BON" evidence="3">
    <location>
        <begin position="162"/>
        <end position="230"/>
    </location>
</feature>
<sequence length="241" mass="26589">MIAANVMTSTPITVNENTPVFEVVDLLLDLKISGLPVLDSNGIMVGIITEGDLLRRSELGTEIKRPHWQALFLGPDKLAKDYVQSHACYAGAIMTARPLTVSPEAPLDEVIGLMEKNNIKRVPVVKAGKLVGIITRVDILKALRTILQRDRTPERAHEKTTDDNSMQKEIIDRIHSQPWAPKSNIRINVKNGVVDISGAIWDENIRAALITLIEEVTGNGDICDHLVFIEPTTGFCIARDD</sequence>
<dbReference type="RefSeq" id="WP_042021213.1">
    <property type="nucleotide sequence ID" value="NZ_CDBW01000023.1"/>
</dbReference>
<dbReference type="CDD" id="cd04586">
    <property type="entry name" value="CBS_pair_BON_assoc"/>
    <property type="match status" value="1"/>
</dbReference>
<proteinExistence type="predicted"/>
<dbReference type="PANTHER" id="PTHR43080">
    <property type="entry name" value="CBS DOMAIN-CONTAINING PROTEIN CBSX3, MITOCHONDRIAL"/>
    <property type="match status" value="1"/>
</dbReference>
<dbReference type="PROSITE" id="PS51371">
    <property type="entry name" value="CBS"/>
    <property type="match status" value="2"/>
</dbReference>
<dbReference type="SMART" id="SM00116">
    <property type="entry name" value="CBS"/>
    <property type="match status" value="2"/>
</dbReference>
<evidence type="ECO:0000313" key="6">
    <source>
        <dbReference type="Proteomes" id="UP000179934"/>
    </source>
</evidence>
<organism evidence="5 6">
    <name type="scientific">Aeromonas sobria</name>
    <dbReference type="NCBI Taxonomy" id="646"/>
    <lineage>
        <taxon>Bacteria</taxon>
        <taxon>Pseudomonadati</taxon>
        <taxon>Pseudomonadota</taxon>
        <taxon>Gammaproteobacteria</taxon>
        <taxon>Aeromonadales</taxon>
        <taxon>Aeromonadaceae</taxon>
        <taxon>Aeromonas</taxon>
    </lineage>
</organism>
<evidence type="ECO:0000259" key="4">
    <source>
        <dbReference type="PROSITE" id="PS51371"/>
    </source>
</evidence>